<name>A0A5J6TK65_9CAUD</name>
<dbReference type="Pfam" id="PF21818">
    <property type="entry name" value="DUF6884"/>
    <property type="match status" value="1"/>
</dbReference>
<sequence length="271" mass="28354">MTSTITLRTELHPSGSLMLHAGSIAGIRVEAHQNEQAHNARANGSWFLTIGVVGHPLRCYSQHRTLGDARAFANDVIAAAGENPSHAQLLDAHDRVENPQAVIDLDAGQPAVVEPATAGPIVVVPCGAGKLDHAAPAGQLYTSQHFALTLRAAQKLAEDQGARVFILSALHGLLDPAAIVEPYDVKMGDRGCITPAELAGQLAAINATTITSLLPKAYRLALVRAGAVVTDLYANAPGIGYQRGIASKILASRQHATAVDPAGHVYAETLF</sequence>
<dbReference type="Proteomes" id="UP000325760">
    <property type="component" value="Segment"/>
</dbReference>
<feature type="domain" description="DUF6884" evidence="1">
    <location>
        <begin position="121"/>
        <end position="191"/>
    </location>
</feature>
<keyword evidence="3" id="KW-1185">Reference proteome</keyword>
<gene>
    <name evidence="2" type="primary">60</name>
    <name evidence="2" type="ORF">PBI_LEMURIA_60</name>
</gene>
<evidence type="ECO:0000259" key="1">
    <source>
        <dbReference type="Pfam" id="PF21818"/>
    </source>
</evidence>
<accession>A0A5J6TK65</accession>
<dbReference type="KEGG" id="vg:63926227"/>
<organism evidence="2 3">
    <name type="scientific">Mycobacterium phage Lemuria</name>
    <dbReference type="NCBI Taxonomy" id="2599868"/>
    <lineage>
        <taxon>Viruses</taxon>
        <taxon>Duplodnaviria</taxon>
        <taxon>Heunggongvirae</taxon>
        <taxon>Uroviricota</taxon>
        <taxon>Caudoviricetes</taxon>
        <taxon>Gclasvirinae</taxon>
        <taxon>Jolieduovirus</taxon>
        <taxon>Jolieduovirus lemuria</taxon>
    </lineage>
</organism>
<dbReference type="GeneID" id="63926227"/>
<evidence type="ECO:0000313" key="3">
    <source>
        <dbReference type="Proteomes" id="UP000325760"/>
    </source>
</evidence>
<dbReference type="EMBL" id="MN234185">
    <property type="protein sequence ID" value="QFG10139.1"/>
    <property type="molecule type" value="Genomic_DNA"/>
</dbReference>
<dbReference type="InterPro" id="IPR049251">
    <property type="entry name" value="DUF6884"/>
</dbReference>
<reference evidence="2 3" key="1">
    <citation type="submission" date="2019-07" db="EMBL/GenBank/DDBJ databases">
        <authorList>
            <person name="Divens A.M."/>
            <person name="Garlena R.A."/>
            <person name="Russell D.A."/>
            <person name="Pope W.H."/>
            <person name="Jacobs-Sera D."/>
            <person name="Hatfull G.F."/>
        </authorList>
    </citation>
    <scope>NUCLEOTIDE SEQUENCE [LARGE SCALE GENOMIC DNA]</scope>
</reference>
<protein>
    <recommendedName>
        <fullName evidence="1">DUF6884 domain-containing protein</fullName>
    </recommendedName>
</protein>
<dbReference type="RefSeq" id="YP_010051730.1">
    <property type="nucleotide sequence ID" value="NC_054446.1"/>
</dbReference>
<evidence type="ECO:0000313" key="2">
    <source>
        <dbReference type="EMBL" id="QFG10139.1"/>
    </source>
</evidence>
<proteinExistence type="predicted"/>